<reference evidence="1" key="1">
    <citation type="submission" date="2022-07" db="EMBL/GenBank/DDBJ databases">
        <title>Genome Sequence of Phlebia brevispora.</title>
        <authorList>
            <person name="Buettner E."/>
        </authorList>
    </citation>
    <scope>NUCLEOTIDE SEQUENCE</scope>
    <source>
        <strain evidence="1">MPL23</strain>
    </source>
</reference>
<comment type="caution">
    <text evidence="1">The sequence shown here is derived from an EMBL/GenBank/DDBJ whole genome shotgun (WGS) entry which is preliminary data.</text>
</comment>
<name>A0ACC1SSX8_9APHY</name>
<dbReference type="EMBL" id="JANHOG010001042">
    <property type="protein sequence ID" value="KAJ3545860.1"/>
    <property type="molecule type" value="Genomic_DNA"/>
</dbReference>
<keyword evidence="2" id="KW-1185">Reference proteome</keyword>
<sequence>MTPRGKQPAHAPSSKDCFAIPREASRPAKLAYMPPAPKPTLSSSTSARSPPAHAYFITDGASRRPTAPRASVGSVSLNRPPSSSSTRPTRTAGSPSISSIREVVKDDKVVEELQHKLKEAEASLAAKTDTVTDLEGQIAALNTSLEEARAELAQKTSAVETLEAAKEEIERKLAALQKSFDGSKAQRDADISALETVRAELTATQEANSTQTALVQSLQTQIQTLEEQVRKAQESLEGLRSSSGQASEVAAAAAAAEHEALLKAQADLAALQKETEALKAEHAQTLAETQQKISTLQTQEQELKEKFEDIEVARLEATEDKEKAELALDQLKGEIHNLERSLAKEKTLQEEAKQAAQVREEELLKAATTAAAAHDEELKAAAAKAEELVAQLKAKEDALASVNATLEKAHADAATAAEEHRVTLEDVEKGYQTAQSELSDKIISIRSELEAEESKYNERLAAVKAEHETLLKEAFERAKSEAGAVHSQELQALRSESKATIDQLRAAHQATIDNLNAEHQAALENQVKVLEMQITSQTTEVNAAREDLAKIKAALASVTQELESTKAQLEESRTLISSLDKSDKDETIARLTKELTNERQERESMTEMVKFQNESINDMANNHAKELEAAATTRAEEATKLRAAHKEEIDALTRDRVELSMQLADRENELKTLKANLAADPMTPSKSNGAAHARATSVTKEELQKMHEAHNLTLGDLQAQHDRELRHMKEELERALSTADELNRQVQQKTMEIGYLEKEVEEGNDTITRLTDDVKSLQAKVDPAEQS</sequence>
<proteinExistence type="predicted"/>
<gene>
    <name evidence="1" type="ORF">NM688_g5577</name>
</gene>
<protein>
    <submittedName>
        <fullName evidence="1">Uncharacterized protein</fullName>
    </submittedName>
</protein>
<dbReference type="Proteomes" id="UP001148662">
    <property type="component" value="Unassembled WGS sequence"/>
</dbReference>
<evidence type="ECO:0000313" key="1">
    <source>
        <dbReference type="EMBL" id="KAJ3545860.1"/>
    </source>
</evidence>
<evidence type="ECO:0000313" key="2">
    <source>
        <dbReference type="Proteomes" id="UP001148662"/>
    </source>
</evidence>
<accession>A0ACC1SSX8</accession>
<organism evidence="1 2">
    <name type="scientific">Phlebia brevispora</name>
    <dbReference type="NCBI Taxonomy" id="194682"/>
    <lineage>
        <taxon>Eukaryota</taxon>
        <taxon>Fungi</taxon>
        <taxon>Dikarya</taxon>
        <taxon>Basidiomycota</taxon>
        <taxon>Agaricomycotina</taxon>
        <taxon>Agaricomycetes</taxon>
        <taxon>Polyporales</taxon>
        <taxon>Meruliaceae</taxon>
        <taxon>Phlebia</taxon>
    </lineage>
</organism>